<gene>
    <name evidence="2" type="ORF">F0L68_17700</name>
</gene>
<evidence type="ECO:0000313" key="3">
    <source>
        <dbReference type="Proteomes" id="UP000323454"/>
    </source>
</evidence>
<evidence type="ECO:0000313" key="2">
    <source>
        <dbReference type="EMBL" id="KAA2261287.1"/>
    </source>
</evidence>
<organism evidence="2 3">
    <name type="scientific">Solihabitans fulvus</name>
    <dbReference type="NCBI Taxonomy" id="1892852"/>
    <lineage>
        <taxon>Bacteria</taxon>
        <taxon>Bacillati</taxon>
        <taxon>Actinomycetota</taxon>
        <taxon>Actinomycetes</taxon>
        <taxon>Pseudonocardiales</taxon>
        <taxon>Pseudonocardiaceae</taxon>
        <taxon>Solihabitans</taxon>
    </lineage>
</organism>
<evidence type="ECO:0000256" key="1">
    <source>
        <dbReference type="SAM" id="MobiDB-lite"/>
    </source>
</evidence>
<proteinExistence type="predicted"/>
<dbReference type="AlphaFoldDB" id="A0A5B2XCE9"/>
<feature type="region of interest" description="Disordered" evidence="1">
    <location>
        <begin position="40"/>
        <end position="80"/>
    </location>
</feature>
<accession>A0A5B2XCE9</accession>
<sequence length="158" mass="17811">MRTELLAHQQEYAGLHELRATASAPVDALADGLHRADSELAEADKEPDQDLRRLADRRHPDHFARARRSAEGTSRRRDAAGAQFEAQRRLGEAVQVVAALDQAMTASRQVARARVERVHAYMCRRIWNYWQHLVAAHKDGAMVNERLAPLEPPLPDLP</sequence>
<reference evidence="2 3" key="2">
    <citation type="submission" date="2019-09" db="EMBL/GenBank/DDBJ databases">
        <authorList>
            <person name="Jin C."/>
        </authorList>
    </citation>
    <scope>NUCLEOTIDE SEQUENCE [LARGE SCALE GENOMIC DNA]</scope>
    <source>
        <strain evidence="2 3">AN110305</strain>
    </source>
</reference>
<keyword evidence="3" id="KW-1185">Reference proteome</keyword>
<comment type="caution">
    <text evidence="2">The sequence shown here is derived from an EMBL/GenBank/DDBJ whole genome shotgun (WGS) entry which is preliminary data.</text>
</comment>
<reference evidence="2 3" key="1">
    <citation type="submission" date="2019-09" db="EMBL/GenBank/DDBJ databases">
        <title>Goodfellowia gen. nov., a new genus of the Pseudonocardineae related to Actinoalloteichus, containing Goodfellowia coeruleoviolacea gen. nov., comb. nov. gen. nov., comb. nov.</title>
        <authorList>
            <person name="Labeda D."/>
        </authorList>
    </citation>
    <scope>NUCLEOTIDE SEQUENCE [LARGE SCALE GENOMIC DNA]</scope>
    <source>
        <strain evidence="2 3">AN110305</strain>
    </source>
</reference>
<name>A0A5B2XCE9_9PSEU</name>
<dbReference type="RefSeq" id="WP_149850690.1">
    <property type="nucleotide sequence ID" value="NZ_VUOB01000029.1"/>
</dbReference>
<dbReference type="Proteomes" id="UP000323454">
    <property type="component" value="Unassembled WGS sequence"/>
</dbReference>
<dbReference type="OrthoDB" id="3698464at2"/>
<protein>
    <submittedName>
        <fullName evidence="2">Uncharacterized protein</fullName>
    </submittedName>
</protein>
<feature type="compositionally biased region" description="Basic and acidic residues" evidence="1">
    <location>
        <begin position="40"/>
        <end position="79"/>
    </location>
</feature>
<dbReference type="EMBL" id="VUOB01000029">
    <property type="protein sequence ID" value="KAA2261287.1"/>
    <property type="molecule type" value="Genomic_DNA"/>
</dbReference>